<keyword evidence="2" id="KW-0812">Transmembrane</keyword>
<keyword evidence="4" id="KW-1185">Reference proteome</keyword>
<organism evidence="3 4">
    <name type="scientific">Pristionchus pacificus</name>
    <name type="common">Parasitic nematode worm</name>
    <dbReference type="NCBI Taxonomy" id="54126"/>
    <lineage>
        <taxon>Eukaryota</taxon>
        <taxon>Metazoa</taxon>
        <taxon>Ecdysozoa</taxon>
        <taxon>Nematoda</taxon>
        <taxon>Chromadorea</taxon>
        <taxon>Rhabditida</taxon>
        <taxon>Rhabditina</taxon>
        <taxon>Diplogasteromorpha</taxon>
        <taxon>Diplogasteroidea</taxon>
        <taxon>Neodiplogasteridae</taxon>
        <taxon>Pristionchus</taxon>
    </lineage>
</organism>
<keyword evidence="2" id="KW-1133">Transmembrane helix</keyword>
<dbReference type="Proteomes" id="UP000005239">
    <property type="component" value="Unassembled WGS sequence"/>
</dbReference>
<dbReference type="AlphaFoldDB" id="A0A2A6C451"/>
<gene>
    <name evidence="3" type="primary">WBGene00113820</name>
</gene>
<proteinExistence type="predicted"/>
<reference evidence="3" key="2">
    <citation type="submission" date="2022-06" db="UniProtKB">
        <authorList>
            <consortium name="EnsemblMetazoa"/>
        </authorList>
    </citation>
    <scope>IDENTIFICATION</scope>
    <source>
        <strain evidence="3">PS312</strain>
    </source>
</reference>
<accession>A0A2A6C451</accession>
<evidence type="ECO:0000256" key="2">
    <source>
        <dbReference type="SAM" id="Phobius"/>
    </source>
</evidence>
<evidence type="ECO:0000313" key="3">
    <source>
        <dbReference type="EnsemblMetazoa" id="PPA24266.1"/>
    </source>
</evidence>
<reference evidence="4" key="1">
    <citation type="journal article" date="2008" name="Nat. Genet.">
        <title>The Pristionchus pacificus genome provides a unique perspective on nematode lifestyle and parasitism.</title>
        <authorList>
            <person name="Dieterich C."/>
            <person name="Clifton S.W."/>
            <person name="Schuster L.N."/>
            <person name="Chinwalla A."/>
            <person name="Delehaunty K."/>
            <person name="Dinkelacker I."/>
            <person name="Fulton L."/>
            <person name="Fulton R."/>
            <person name="Godfrey J."/>
            <person name="Minx P."/>
            <person name="Mitreva M."/>
            <person name="Roeseler W."/>
            <person name="Tian H."/>
            <person name="Witte H."/>
            <person name="Yang S.P."/>
            <person name="Wilson R.K."/>
            <person name="Sommer R.J."/>
        </authorList>
    </citation>
    <scope>NUCLEOTIDE SEQUENCE [LARGE SCALE GENOMIC DNA]</scope>
    <source>
        <strain evidence="4">PS312</strain>
    </source>
</reference>
<name>A0A2A6C451_PRIPA</name>
<dbReference type="EnsemblMetazoa" id="PPA24266.1">
    <property type="protein sequence ID" value="PPA24266.1"/>
    <property type="gene ID" value="WBGene00113820"/>
</dbReference>
<protein>
    <submittedName>
        <fullName evidence="3">Uncharacterized protein</fullName>
    </submittedName>
</protein>
<feature type="region of interest" description="Disordered" evidence="1">
    <location>
        <begin position="268"/>
        <end position="317"/>
    </location>
</feature>
<accession>A0A8R1UET5</accession>
<evidence type="ECO:0000256" key="1">
    <source>
        <dbReference type="SAM" id="MobiDB-lite"/>
    </source>
</evidence>
<keyword evidence="2" id="KW-0472">Membrane</keyword>
<evidence type="ECO:0000313" key="4">
    <source>
        <dbReference type="Proteomes" id="UP000005239"/>
    </source>
</evidence>
<feature type="transmembrane region" description="Helical" evidence="2">
    <location>
        <begin position="20"/>
        <end position="41"/>
    </location>
</feature>
<sequence>MLFNDDVHQSNEPFPSGAIVVIVVAALAISSVLVTLVCLAINARRRRTNQIPDLLRHPPIMFAPPSQVHPTTIEMPTYYITQNGVPKPINLEAPPTYEEAMSAPTSPVPLASPGGVSPSAVGGSSSIGLAPTPRTRLSIEIERNAMQQRLNEREIMDELTRQICLPKIALPLRESNQSALFSSSLSSSIEWVPPAGNSSLVTNEQLNEIKGKIVRLDTLLSEVKEPIQPSSSSMVEGRNRRQVEEIFMDDERLDFMRPGQLTERIYMSADRKKRHSEADEVKSHDRQKRCGPGQAGRPKGISLPRWRPRATTAAPTG</sequence>